<dbReference type="InterPro" id="IPR042219">
    <property type="entry name" value="AAA_lid_11_sf"/>
</dbReference>
<dbReference type="EMBL" id="CAUEEQ010021913">
    <property type="protein sequence ID" value="CAJ0943952.1"/>
    <property type="molecule type" value="Genomic_DNA"/>
</dbReference>
<sequence length="357" mass="40914">MYEDSPYPKGLLKFTDDLGMGGENIQTISLGQGQGPIAANMISQAIKDGTWVVLQNCHLATSWMPSLEKICEETIVPENTNEKFRLWLTSYPSDKFPVSILQNGIKMTNEPPKGLRANLLRSYLNDPISDPVFFSSCQKAEIWQKLMFGLCFFHALVQERRNFGPLGWNIPYEFNESDLRISMRQIQMFLNEYEVVPFQALTYLTGECNYGGRVTDDKDRRLLLSLLSIFYSEEIQKDTYRLSPGDTYFIPPYGTYQITLEGLPIITHPEVFGLHENADITKDNQETNQLFDGVLLTLPRQSTGSGRSPQEIVEDLARDVLNKLPSDFNLEQVMEQYPVVYEESMNTVLRQELIRFN</sequence>
<feature type="domain" description="Dynein heavy chain region D6 P-loop" evidence="1">
    <location>
        <begin position="10"/>
        <end position="108"/>
    </location>
</feature>
<feature type="domain" description="Dynein heavy chain AAA lid" evidence="2">
    <location>
        <begin position="143"/>
        <end position="278"/>
    </location>
</feature>
<evidence type="ECO:0000313" key="5">
    <source>
        <dbReference type="Proteomes" id="UP001176940"/>
    </source>
</evidence>
<dbReference type="InterPro" id="IPR026983">
    <property type="entry name" value="DHC"/>
</dbReference>
<dbReference type="Gene3D" id="1.10.8.720">
    <property type="entry name" value="Region D6 of dynein motor"/>
    <property type="match status" value="1"/>
</dbReference>
<dbReference type="Gene3D" id="1.20.1270.280">
    <property type="match status" value="1"/>
</dbReference>
<dbReference type="Pfam" id="PF18198">
    <property type="entry name" value="AAA_lid_11"/>
    <property type="match status" value="1"/>
</dbReference>
<keyword evidence="5" id="KW-1185">Reference proteome</keyword>
<dbReference type="InterPro" id="IPR041228">
    <property type="entry name" value="Dynein_C"/>
</dbReference>
<reference evidence="4" key="1">
    <citation type="submission" date="2023-07" db="EMBL/GenBank/DDBJ databases">
        <authorList>
            <person name="Stuckert A."/>
        </authorList>
    </citation>
    <scope>NUCLEOTIDE SEQUENCE</scope>
</reference>
<name>A0ABN9LK50_9NEOB</name>
<dbReference type="Pfam" id="PF18199">
    <property type="entry name" value="Dynein_C"/>
    <property type="match status" value="1"/>
</dbReference>
<evidence type="ECO:0000259" key="1">
    <source>
        <dbReference type="Pfam" id="PF03028"/>
    </source>
</evidence>
<protein>
    <recommendedName>
        <fullName evidence="6">Dynein heavy chain</fullName>
    </recommendedName>
</protein>
<dbReference type="InterPro" id="IPR027417">
    <property type="entry name" value="P-loop_NTPase"/>
</dbReference>
<evidence type="ECO:0008006" key="6">
    <source>
        <dbReference type="Google" id="ProtNLM"/>
    </source>
</evidence>
<evidence type="ECO:0000259" key="2">
    <source>
        <dbReference type="Pfam" id="PF18198"/>
    </source>
</evidence>
<dbReference type="InterPro" id="IPR041658">
    <property type="entry name" value="AAA_lid_11"/>
</dbReference>
<evidence type="ECO:0000259" key="3">
    <source>
        <dbReference type="Pfam" id="PF18199"/>
    </source>
</evidence>
<accession>A0ABN9LK50</accession>
<organism evidence="4 5">
    <name type="scientific">Ranitomeya imitator</name>
    <name type="common">mimic poison frog</name>
    <dbReference type="NCBI Taxonomy" id="111125"/>
    <lineage>
        <taxon>Eukaryota</taxon>
        <taxon>Metazoa</taxon>
        <taxon>Chordata</taxon>
        <taxon>Craniata</taxon>
        <taxon>Vertebrata</taxon>
        <taxon>Euteleostomi</taxon>
        <taxon>Amphibia</taxon>
        <taxon>Batrachia</taxon>
        <taxon>Anura</taxon>
        <taxon>Neobatrachia</taxon>
        <taxon>Hyloidea</taxon>
        <taxon>Dendrobatidae</taxon>
        <taxon>Dendrobatinae</taxon>
        <taxon>Ranitomeya</taxon>
    </lineage>
</organism>
<dbReference type="Gene3D" id="3.40.50.300">
    <property type="entry name" value="P-loop containing nucleotide triphosphate hydrolases"/>
    <property type="match status" value="1"/>
</dbReference>
<dbReference type="Proteomes" id="UP001176940">
    <property type="component" value="Unassembled WGS sequence"/>
</dbReference>
<evidence type="ECO:0000313" key="4">
    <source>
        <dbReference type="EMBL" id="CAJ0943952.1"/>
    </source>
</evidence>
<gene>
    <name evidence="4" type="ORF">RIMI_LOCUS10207855</name>
</gene>
<proteinExistence type="predicted"/>
<dbReference type="PANTHER" id="PTHR22878:SF71">
    <property type="entry name" value="DYNEIN, AXONEMAL, HEAVY CHAIN 3"/>
    <property type="match status" value="1"/>
</dbReference>
<dbReference type="InterPro" id="IPR004273">
    <property type="entry name" value="Dynein_heavy_D6_P-loop"/>
</dbReference>
<comment type="caution">
    <text evidence="4">The sequence shown here is derived from an EMBL/GenBank/DDBJ whole genome shotgun (WGS) entry which is preliminary data.</text>
</comment>
<dbReference type="Pfam" id="PF03028">
    <property type="entry name" value="Dynein_heavy"/>
    <property type="match status" value="1"/>
</dbReference>
<feature type="domain" description="Dynein heavy chain C-terminal" evidence="3">
    <location>
        <begin position="285"/>
        <end position="357"/>
    </location>
</feature>
<dbReference type="PANTHER" id="PTHR22878">
    <property type="entry name" value="DYNEIN HEAVY CHAIN 6, AXONEMAL-LIKE-RELATED"/>
    <property type="match status" value="1"/>
</dbReference>
<feature type="non-terminal residue" evidence="4">
    <location>
        <position position="357"/>
    </location>
</feature>